<evidence type="ECO:0000256" key="2">
    <source>
        <dbReference type="ARBA" id="ARBA00022670"/>
    </source>
</evidence>
<protein>
    <submittedName>
        <fullName evidence="7">Hydrolase</fullName>
    </submittedName>
</protein>
<feature type="domain" description="NlpC/P60" evidence="6">
    <location>
        <begin position="212"/>
        <end position="325"/>
    </location>
</feature>
<keyword evidence="4" id="KW-0788">Thiol protease</keyword>
<gene>
    <name evidence="7" type="ORF">CAT723_02420</name>
</gene>
<dbReference type="PROSITE" id="PS51935">
    <property type="entry name" value="NLPC_P60"/>
    <property type="match status" value="1"/>
</dbReference>
<evidence type="ECO:0000256" key="4">
    <source>
        <dbReference type="ARBA" id="ARBA00022807"/>
    </source>
</evidence>
<dbReference type="GO" id="GO:0008234">
    <property type="term" value="F:cysteine-type peptidase activity"/>
    <property type="evidence" value="ECO:0007669"/>
    <property type="project" value="UniProtKB-KW"/>
</dbReference>
<evidence type="ECO:0000313" key="7">
    <source>
        <dbReference type="EMBL" id="GJN41763.1"/>
    </source>
</evidence>
<dbReference type="PANTHER" id="PTHR47359:SF3">
    <property type="entry name" value="NLP_P60 DOMAIN-CONTAINING PROTEIN-RELATED"/>
    <property type="match status" value="1"/>
</dbReference>
<dbReference type="Pfam" id="PF00877">
    <property type="entry name" value="NLPC_P60"/>
    <property type="match status" value="1"/>
</dbReference>
<dbReference type="Proteomes" id="UP001054925">
    <property type="component" value="Unassembled WGS sequence"/>
</dbReference>
<organism evidence="7 8">
    <name type="scientific">Corynebacterium ammoniagenes</name>
    <name type="common">Brevibacterium ammoniagenes</name>
    <dbReference type="NCBI Taxonomy" id="1697"/>
    <lineage>
        <taxon>Bacteria</taxon>
        <taxon>Bacillati</taxon>
        <taxon>Actinomycetota</taxon>
        <taxon>Actinomycetes</taxon>
        <taxon>Mycobacteriales</taxon>
        <taxon>Corynebacteriaceae</taxon>
        <taxon>Corynebacterium</taxon>
    </lineage>
</organism>
<feature type="compositionally biased region" description="Low complexity" evidence="5">
    <location>
        <begin position="196"/>
        <end position="215"/>
    </location>
</feature>
<dbReference type="RefSeq" id="WP_168939078.1">
    <property type="nucleotide sequence ID" value="NZ_BQKK01000001.1"/>
</dbReference>
<evidence type="ECO:0000256" key="3">
    <source>
        <dbReference type="ARBA" id="ARBA00022801"/>
    </source>
</evidence>
<dbReference type="InterPro" id="IPR051794">
    <property type="entry name" value="PG_Endopeptidase_C40"/>
</dbReference>
<reference evidence="7" key="1">
    <citation type="submission" date="2021-12" db="EMBL/GenBank/DDBJ databases">
        <title>Draft genome sequence of Corynebacterium ammoniagenes strain T-723.</title>
        <authorList>
            <person name="Matsuzawa M."/>
            <person name="Hiratani M."/>
            <person name="Abe I."/>
            <person name="Tsuji Y."/>
            <person name="Nakamura J."/>
        </authorList>
    </citation>
    <scope>NUCLEOTIDE SEQUENCE</scope>
    <source>
        <strain evidence="7">T-723</strain>
    </source>
</reference>
<comment type="caution">
    <text evidence="7">The sequence shown here is derived from an EMBL/GenBank/DDBJ whole genome shotgun (WGS) entry which is preliminary data.</text>
</comment>
<name>A0AAV5G500_CORAM</name>
<dbReference type="AlphaFoldDB" id="A0AAV5G500"/>
<accession>A0AAV5G500</accession>
<sequence>MNVIVDTIAKVAELKPPSLPQLSLVNAPDISAVAPLAQIAGTNPAKILDEVGILEKDQDTIRTVAAQASGLIGSCAQDLLGLAMELGTRAMPLAMGFLIPHPAARMGAEAALKALAMEYLGRATARTGSLVNELAAISSPLAEIASRTISSQVDGGKPAVQELEAVSGNTGFLPAGNSAAGPTNTTVTPMTEDDPAGSASSAGSSAESSQGSAAGEKAVDTALSMVGTPYVWGGTSPNGFDCSGLTQYAYREAGVELPRLAEEQTVGTQVSADELVKGDLVVWDGHVAMYAGDGQIVEAGDPVQVNPLRTSNIGMEFKGFWRPTG</sequence>
<evidence type="ECO:0000256" key="1">
    <source>
        <dbReference type="ARBA" id="ARBA00007074"/>
    </source>
</evidence>
<dbReference type="PANTHER" id="PTHR47359">
    <property type="entry name" value="PEPTIDOGLYCAN DL-ENDOPEPTIDASE CWLO"/>
    <property type="match status" value="1"/>
</dbReference>
<dbReference type="GO" id="GO:0006508">
    <property type="term" value="P:proteolysis"/>
    <property type="evidence" value="ECO:0007669"/>
    <property type="project" value="UniProtKB-KW"/>
</dbReference>
<evidence type="ECO:0000313" key="8">
    <source>
        <dbReference type="Proteomes" id="UP001054925"/>
    </source>
</evidence>
<dbReference type="Gene3D" id="3.90.1720.10">
    <property type="entry name" value="endopeptidase domain like (from Nostoc punctiforme)"/>
    <property type="match status" value="1"/>
</dbReference>
<dbReference type="InterPro" id="IPR000064">
    <property type="entry name" value="NLP_P60_dom"/>
</dbReference>
<comment type="similarity">
    <text evidence="1">Belongs to the peptidase C40 family.</text>
</comment>
<keyword evidence="2" id="KW-0645">Protease</keyword>
<evidence type="ECO:0000259" key="6">
    <source>
        <dbReference type="PROSITE" id="PS51935"/>
    </source>
</evidence>
<proteinExistence type="inferred from homology"/>
<feature type="compositionally biased region" description="Polar residues" evidence="5">
    <location>
        <begin position="180"/>
        <end position="189"/>
    </location>
</feature>
<dbReference type="EMBL" id="BQKK01000001">
    <property type="protein sequence ID" value="GJN41763.1"/>
    <property type="molecule type" value="Genomic_DNA"/>
</dbReference>
<keyword evidence="3 7" id="KW-0378">Hydrolase</keyword>
<dbReference type="InterPro" id="IPR038765">
    <property type="entry name" value="Papain-like_cys_pep_sf"/>
</dbReference>
<evidence type="ECO:0000256" key="5">
    <source>
        <dbReference type="SAM" id="MobiDB-lite"/>
    </source>
</evidence>
<feature type="region of interest" description="Disordered" evidence="5">
    <location>
        <begin position="171"/>
        <end position="216"/>
    </location>
</feature>
<dbReference type="SUPFAM" id="SSF54001">
    <property type="entry name" value="Cysteine proteinases"/>
    <property type="match status" value="1"/>
</dbReference>